<keyword evidence="4" id="KW-1185">Reference proteome</keyword>
<evidence type="ECO:0000256" key="1">
    <source>
        <dbReference type="ARBA" id="ARBA00038310"/>
    </source>
</evidence>
<dbReference type="EMBL" id="CP002102">
    <property type="protein sequence ID" value="ADL01355.1"/>
    <property type="molecule type" value="Genomic_DNA"/>
</dbReference>
<dbReference type="Gene3D" id="3.20.20.140">
    <property type="entry name" value="Metal-dependent hydrolases"/>
    <property type="match status" value="1"/>
</dbReference>
<dbReference type="InterPro" id="IPR032466">
    <property type="entry name" value="Metal_Hydrolase"/>
</dbReference>
<feature type="domain" description="Amidohydrolase-related" evidence="2">
    <location>
        <begin position="39"/>
        <end position="293"/>
    </location>
</feature>
<proteinExistence type="inferred from homology"/>
<evidence type="ECO:0000259" key="2">
    <source>
        <dbReference type="Pfam" id="PF04909"/>
    </source>
</evidence>
<dbReference type="AlphaFoldDB" id="D9QIM2"/>
<name>D9QIM2_BRESC</name>
<dbReference type="PANTHER" id="PTHR43569:SF2">
    <property type="entry name" value="AMIDOHYDROLASE-RELATED DOMAIN-CONTAINING PROTEIN"/>
    <property type="match status" value="1"/>
</dbReference>
<gene>
    <name evidence="3" type="ordered locus">Bresu_2045</name>
</gene>
<dbReference type="InterPro" id="IPR006680">
    <property type="entry name" value="Amidohydro-rel"/>
</dbReference>
<accession>D9QIM2</accession>
<dbReference type="PANTHER" id="PTHR43569">
    <property type="entry name" value="AMIDOHYDROLASE"/>
    <property type="match status" value="1"/>
</dbReference>
<dbReference type="KEGG" id="bsb:Bresu_2045"/>
<dbReference type="RefSeq" id="WP_013269456.1">
    <property type="nucleotide sequence ID" value="NC_014375.1"/>
</dbReference>
<evidence type="ECO:0000313" key="4">
    <source>
        <dbReference type="Proteomes" id="UP000002696"/>
    </source>
</evidence>
<dbReference type="InterPro" id="IPR052350">
    <property type="entry name" value="Metallo-dep_Lactonases"/>
</dbReference>
<reference evidence="4" key="1">
    <citation type="journal article" date="2011" name="J. Bacteriol.">
        <title>Genome sequences of eight morphologically diverse alphaproteobacteria.</title>
        <authorList>
            <consortium name="US DOE Joint Genome Institute"/>
            <person name="Brown P.J."/>
            <person name="Kysela D.T."/>
            <person name="Buechlein A."/>
            <person name="Hemmerich C."/>
            <person name="Brun Y.V."/>
        </authorList>
    </citation>
    <scope>NUCLEOTIDE SEQUENCE [LARGE SCALE GENOMIC DNA]</scope>
    <source>
        <strain evidence="4">ATCC 15264 / DSM 4735 / LMG 14903 / NBRC 16000 / CB 81</strain>
    </source>
</reference>
<comment type="similarity">
    <text evidence="1">Belongs to the metallo-dependent hydrolases superfamily.</text>
</comment>
<evidence type="ECO:0000313" key="3">
    <source>
        <dbReference type="EMBL" id="ADL01355.1"/>
    </source>
</evidence>
<dbReference type="HOGENOM" id="CLU_044590_2_2_5"/>
<dbReference type="STRING" id="633149.Bresu_2045"/>
<sequence>MEIIDAQIHNPSPQKPFDEDVSDAMKLAIGVELAREAIDSVRVDKAVVFASAEFNEAAVARYPELFGAVLVMDHAAEDLDERMAAFKASPGMLGLRTLPTNYGPVRVDPTRALTLNETFLGGGFDRYWALAEKHDLPMFFSAHDFASAVAPVAERHPDLTIIIDHFGITQSLRTDIEGDRWRALPGLLEIARYPNVYVKCCGTPLVSREPYPYADVWPHFHKILKAFGPERCMWASDYTRMRWGLPDHPQNPGPRPRSDWKSYADSLHYLLYTDEISQSDKAQLFSGTVRRALKWTIA</sequence>
<dbReference type="GO" id="GO:0016787">
    <property type="term" value="F:hydrolase activity"/>
    <property type="evidence" value="ECO:0007669"/>
    <property type="project" value="UniProtKB-KW"/>
</dbReference>
<dbReference type="SUPFAM" id="SSF51556">
    <property type="entry name" value="Metallo-dependent hydrolases"/>
    <property type="match status" value="1"/>
</dbReference>
<dbReference type="Proteomes" id="UP000002696">
    <property type="component" value="Chromosome"/>
</dbReference>
<dbReference type="InParanoid" id="D9QIM2"/>
<dbReference type="eggNOG" id="COG3618">
    <property type="taxonomic scope" value="Bacteria"/>
</dbReference>
<protein>
    <submittedName>
        <fullName evidence="3">Amidohydrolase 2</fullName>
    </submittedName>
</protein>
<dbReference type="Pfam" id="PF04909">
    <property type="entry name" value="Amidohydro_2"/>
    <property type="match status" value="1"/>
</dbReference>
<organism evidence="3 4">
    <name type="scientific">Brevundimonas subvibrioides (strain ATCC 15264 / DSM 4735 / LMG 14903 / NBRC 16000 / CB 81)</name>
    <name type="common">Caulobacter subvibrioides</name>
    <dbReference type="NCBI Taxonomy" id="633149"/>
    <lineage>
        <taxon>Bacteria</taxon>
        <taxon>Pseudomonadati</taxon>
        <taxon>Pseudomonadota</taxon>
        <taxon>Alphaproteobacteria</taxon>
        <taxon>Caulobacterales</taxon>
        <taxon>Caulobacteraceae</taxon>
        <taxon>Brevundimonas</taxon>
    </lineage>
</organism>
<keyword evidence="3" id="KW-0378">Hydrolase</keyword>